<gene>
    <name evidence="2" type="ORF">C3942_04060</name>
</gene>
<reference evidence="2 3" key="1">
    <citation type="submission" date="2018-02" db="EMBL/GenBank/DDBJ databases">
        <title>Genome sequencing of Solimonas sp. HR-BB.</title>
        <authorList>
            <person name="Lee Y."/>
            <person name="Jeon C.O."/>
        </authorList>
    </citation>
    <scope>NUCLEOTIDE SEQUENCE [LARGE SCALE GENOMIC DNA]</scope>
    <source>
        <strain evidence="2 3">HR-BB</strain>
    </source>
</reference>
<keyword evidence="3" id="KW-1185">Reference proteome</keyword>
<proteinExistence type="predicted"/>
<evidence type="ECO:0000313" key="2">
    <source>
        <dbReference type="EMBL" id="PPE74858.1"/>
    </source>
</evidence>
<protein>
    <submittedName>
        <fullName evidence="2">DUF1329 domain-containing protein</fullName>
    </submittedName>
</protein>
<name>A0A2S5TJ74_9GAMM</name>
<dbReference type="Proteomes" id="UP000238220">
    <property type="component" value="Unassembled WGS sequence"/>
</dbReference>
<keyword evidence="1" id="KW-0732">Signal</keyword>
<sequence>MKIKTCIALALTLVALPAAAKVSQAEADKLKSTLTPMGGERGANKDGSIPAWDGGYTQTPSCYQGEGKRLCDPFPSDKPLYTITGKNFAQYKDKLSAGQQAMFAKYGDSYKLNVYPTRRTAAYPDFVNEATYQNALKGDLGGGGEALVNTITGIPFPIPKSGVEPVWNHKVRYRGPGGRRWNNQAAVTTSGDFNLVKIREDVRFTYSQKGATPDSLQNVIIYFLQVVAQPPRLAGQITLVHETMDQVKEPRRAWQYNPGQRRLRRAPNVGYDNPGTGADNLRTNDQTDTFNGATDRYTWKIVGKKEMIIPYNSYVVHSDKYKYKDIIKRNHINQDLPRYELHRVWVVEGTLKPGTSHVYAKRVFFLDEDSWQISLVDIYDRRGELWRWQEAHPVQAYNKTFQSSVMETIYDLQSGRYLVQAMNNEDEEAYEQVFDPSYFDPANVQRQATK</sequence>
<dbReference type="EMBL" id="PSNW01000002">
    <property type="protein sequence ID" value="PPE74858.1"/>
    <property type="molecule type" value="Genomic_DNA"/>
</dbReference>
<accession>A0A2S5TJ74</accession>
<dbReference type="OrthoDB" id="178023at2"/>
<dbReference type="AlphaFoldDB" id="A0A2S5TJ74"/>
<feature type="chain" id="PRO_5015517946" evidence="1">
    <location>
        <begin position="21"/>
        <end position="450"/>
    </location>
</feature>
<dbReference type="InterPro" id="IPR010752">
    <property type="entry name" value="DUF1329"/>
</dbReference>
<comment type="caution">
    <text evidence="2">The sequence shown here is derived from an EMBL/GenBank/DDBJ whole genome shotgun (WGS) entry which is preliminary data.</text>
</comment>
<dbReference type="Gene3D" id="2.50.20.10">
    <property type="entry name" value="Lipoprotein localisation LolA/LolB/LppX"/>
    <property type="match status" value="1"/>
</dbReference>
<evidence type="ECO:0000256" key="1">
    <source>
        <dbReference type="SAM" id="SignalP"/>
    </source>
</evidence>
<organism evidence="2 3">
    <name type="scientific">Solimonas fluminis</name>
    <dbReference type="NCBI Taxonomy" id="2086571"/>
    <lineage>
        <taxon>Bacteria</taxon>
        <taxon>Pseudomonadati</taxon>
        <taxon>Pseudomonadota</taxon>
        <taxon>Gammaproteobacteria</taxon>
        <taxon>Nevskiales</taxon>
        <taxon>Nevskiaceae</taxon>
        <taxon>Solimonas</taxon>
    </lineage>
</organism>
<dbReference type="CDD" id="cd16329">
    <property type="entry name" value="LolA_like"/>
    <property type="match status" value="1"/>
</dbReference>
<dbReference type="RefSeq" id="WP_104229085.1">
    <property type="nucleotide sequence ID" value="NZ_PSNW01000002.1"/>
</dbReference>
<evidence type="ECO:0000313" key="3">
    <source>
        <dbReference type="Proteomes" id="UP000238220"/>
    </source>
</evidence>
<dbReference type="Pfam" id="PF07044">
    <property type="entry name" value="DUF1329"/>
    <property type="match status" value="1"/>
</dbReference>
<feature type="signal peptide" evidence="1">
    <location>
        <begin position="1"/>
        <end position="20"/>
    </location>
</feature>